<dbReference type="InterPro" id="IPR002659">
    <property type="entry name" value="Glyco_trans_31"/>
</dbReference>
<keyword evidence="5" id="KW-0812">Transmembrane</keyword>
<evidence type="ECO:0000313" key="11">
    <source>
        <dbReference type="Proteomes" id="UP000821853"/>
    </source>
</evidence>
<dbReference type="VEuPathDB" id="VectorBase:HLOH_054009"/>
<evidence type="ECO:0000256" key="2">
    <source>
        <dbReference type="ARBA" id="ARBA00008661"/>
    </source>
</evidence>
<name>A0A9J6H7Y6_HAELO</name>
<keyword evidence="4" id="KW-0808">Transferase</keyword>
<sequence>MVDLVELDFIDTYRNLTHKFIGATKWLTANDCLNSPDLCVVKLDDDVIVNVYLLTSYVQYMLALDPLVSTEYPLLHFHACKTHSSEEFQMVCFQAGVQIFQVPPLLRRCGVYDACAGVSFAWAGQSRRCPSSGWTMCTQRIGCTLR</sequence>
<dbReference type="Proteomes" id="UP000821853">
    <property type="component" value="Unassembled WGS sequence"/>
</dbReference>
<organism evidence="10 11">
    <name type="scientific">Haemaphysalis longicornis</name>
    <name type="common">Bush tick</name>
    <dbReference type="NCBI Taxonomy" id="44386"/>
    <lineage>
        <taxon>Eukaryota</taxon>
        <taxon>Metazoa</taxon>
        <taxon>Ecdysozoa</taxon>
        <taxon>Arthropoda</taxon>
        <taxon>Chelicerata</taxon>
        <taxon>Arachnida</taxon>
        <taxon>Acari</taxon>
        <taxon>Parasitiformes</taxon>
        <taxon>Ixodida</taxon>
        <taxon>Ixodoidea</taxon>
        <taxon>Ixodidae</taxon>
        <taxon>Haemaphysalinae</taxon>
        <taxon>Haemaphysalis</taxon>
    </lineage>
</organism>
<evidence type="ECO:0000313" key="10">
    <source>
        <dbReference type="EMBL" id="KAH9383356.1"/>
    </source>
</evidence>
<evidence type="ECO:0000256" key="8">
    <source>
        <dbReference type="ARBA" id="ARBA00023034"/>
    </source>
</evidence>
<keyword evidence="6" id="KW-0735">Signal-anchor</keyword>
<protein>
    <recommendedName>
        <fullName evidence="12">Hexosyltransferase</fullName>
    </recommendedName>
</protein>
<dbReference type="GO" id="GO:0000139">
    <property type="term" value="C:Golgi membrane"/>
    <property type="evidence" value="ECO:0007669"/>
    <property type="project" value="UniProtKB-SubCell"/>
</dbReference>
<keyword evidence="7" id="KW-1133">Transmembrane helix</keyword>
<evidence type="ECO:0000256" key="4">
    <source>
        <dbReference type="ARBA" id="ARBA00022679"/>
    </source>
</evidence>
<comment type="similarity">
    <text evidence="2">Belongs to the glycosyltransferase 31 family.</text>
</comment>
<dbReference type="Pfam" id="PF01762">
    <property type="entry name" value="Galactosyl_T"/>
    <property type="match status" value="1"/>
</dbReference>
<dbReference type="AlphaFoldDB" id="A0A9J6H7Y6"/>
<accession>A0A9J6H7Y6</accession>
<evidence type="ECO:0000256" key="5">
    <source>
        <dbReference type="ARBA" id="ARBA00022692"/>
    </source>
</evidence>
<keyword evidence="3" id="KW-0328">Glycosyltransferase</keyword>
<comment type="subcellular location">
    <subcellularLocation>
        <location evidence="1">Golgi apparatus membrane</location>
        <topology evidence="1">Single-pass type II membrane protein</topology>
    </subcellularLocation>
</comment>
<evidence type="ECO:0000256" key="7">
    <source>
        <dbReference type="ARBA" id="ARBA00022989"/>
    </source>
</evidence>
<comment type="caution">
    <text evidence="10">The sequence shown here is derived from an EMBL/GenBank/DDBJ whole genome shotgun (WGS) entry which is preliminary data.</text>
</comment>
<keyword evidence="11" id="KW-1185">Reference proteome</keyword>
<dbReference type="GO" id="GO:0016758">
    <property type="term" value="F:hexosyltransferase activity"/>
    <property type="evidence" value="ECO:0007669"/>
    <property type="project" value="InterPro"/>
</dbReference>
<gene>
    <name evidence="10" type="ORF">HPB48_024571</name>
</gene>
<evidence type="ECO:0008006" key="12">
    <source>
        <dbReference type="Google" id="ProtNLM"/>
    </source>
</evidence>
<dbReference type="EMBL" id="JABSTR010001062">
    <property type="protein sequence ID" value="KAH9383356.1"/>
    <property type="molecule type" value="Genomic_DNA"/>
</dbReference>
<keyword evidence="8" id="KW-0333">Golgi apparatus</keyword>
<evidence type="ECO:0000256" key="9">
    <source>
        <dbReference type="ARBA" id="ARBA00023136"/>
    </source>
</evidence>
<evidence type="ECO:0000256" key="1">
    <source>
        <dbReference type="ARBA" id="ARBA00004323"/>
    </source>
</evidence>
<evidence type="ECO:0000256" key="3">
    <source>
        <dbReference type="ARBA" id="ARBA00022676"/>
    </source>
</evidence>
<reference evidence="10 11" key="1">
    <citation type="journal article" date="2020" name="Cell">
        <title>Large-Scale Comparative Analyses of Tick Genomes Elucidate Their Genetic Diversity and Vector Capacities.</title>
        <authorList>
            <consortium name="Tick Genome and Microbiome Consortium (TIGMIC)"/>
            <person name="Jia N."/>
            <person name="Wang J."/>
            <person name="Shi W."/>
            <person name="Du L."/>
            <person name="Sun Y."/>
            <person name="Zhan W."/>
            <person name="Jiang J.F."/>
            <person name="Wang Q."/>
            <person name="Zhang B."/>
            <person name="Ji P."/>
            <person name="Bell-Sakyi L."/>
            <person name="Cui X.M."/>
            <person name="Yuan T.T."/>
            <person name="Jiang B.G."/>
            <person name="Yang W.F."/>
            <person name="Lam T.T."/>
            <person name="Chang Q.C."/>
            <person name="Ding S.J."/>
            <person name="Wang X.J."/>
            <person name="Zhu J.G."/>
            <person name="Ruan X.D."/>
            <person name="Zhao L."/>
            <person name="Wei J.T."/>
            <person name="Ye R.Z."/>
            <person name="Que T.C."/>
            <person name="Du C.H."/>
            <person name="Zhou Y.H."/>
            <person name="Cheng J.X."/>
            <person name="Dai P.F."/>
            <person name="Guo W.B."/>
            <person name="Han X.H."/>
            <person name="Huang E.J."/>
            <person name="Li L.F."/>
            <person name="Wei W."/>
            <person name="Gao Y.C."/>
            <person name="Liu J.Z."/>
            <person name="Shao H.Z."/>
            <person name="Wang X."/>
            <person name="Wang C.C."/>
            <person name="Yang T.C."/>
            <person name="Huo Q.B."/>
            <person name="Li W."/>
            <person name="Chen H.Y."/>
            <person name="Chen S.E."/>
            <person name="Zhou L.G."/>
            <person name="Ni X.B."/>
            <person name="Tian J.H."/>
            <person name="Sheng Y."/>
            <person name="Liu T."/>
            <person name="Pan Y.S."/>
            <person name="Xia L.Y."/>
            <person name="Li J."/>
            <person name="Zhao F."/>
            <person name="Cao W.C."/>
        </authorList>
    </citation>
    <scope>NUCLEOTIDE SEQUENCE [LARGE SCALE GENOMIC DNA]</scope>
    <source>
        <strain evidence="10">HaeL-2018</strain>
    </source>
</reference>
<dbReference type="OrthoDB" id="6411373at2759"/>
<proteinExistence type="inferred from homology"/>
<evidence type="ECO:0000256" key="6">
    <source>
        <dbReference type="ARBA" id="ARBA00022968"/>
    </source>
</evidence>
<keyword evidence="9" id="KW-0472">Membrane</keyword>